<dbReference type="SUPFAM" id="SSF52096">
    <property type="entry name" value="ClpP/crotonase"/>
    <property type="match status" value="1"/>
</dbReference>
<name>A0ABS9QPF0_9HYPH</name>
<dbReference type="InterPro" id="IPR029045">
    <property type="entry name" value="ClpP/crotonase-like_dom_sf"/>
</dbReference>
<comment type="caution">
    <text evidence="1">The sequence shown here is derived from an EMBL/GenBank/DDBJ whole genome shotgun (WGS) entry which is preliminary data.</text>
</comment>
<organism evidence="1 2">
    <name type="scientific">Mesorhizobium retamae</name>
    <dbReference type="NCBI Taxonomy" id="2912854"/>
    <lineage>
        <taxon>Bacteria</taxon>
        <taxon>Pseudomonadati</taxon>
        <taxon>Pseudomonadota</taxon>
        <taxon>Alphaproteobacteria</taxon>
        <taxon>Hyphomicrobiales</taxon>
        <taxon>Phyllobacteriaceae</taxon>
        <taxon>Mesorhizobium</taxon>
    </lineage>
</organism>
<dbReference type="Gene3D" id="3.90.226.10">
    <property type="entry name" value="2-enoyl-CoA Hydratase, Chain A, domain 1"/>
    <property type="match status" value="1"/>
</dbReference>
<evidence type="ECO:0008006" key="3">
    <source>
        <dbReference type="Google" id="ProtNLM"/>
    </source>
</evidence>
<dbReference type="RefSeq" id="WP_239370810.1">
    <property type="nucleotide sequence ID" value="NZ_JAKREW010000089.1"/>
</dbReference>
<proteinExistence type="predicted"/>
<dbReference type="Proteomes" id="UP001201701">
    <property type="component" value="Unassembled WGS sequence"/>
</dbReference>
<reference evidence="1 2" key="1">
    <citation type="submission" date="2022-02" db="EMBL/GenBank/DDBJ databases">
        <title>Draft genome sequence of Mezorhizobium retamae strain IRAMC:0171 isolated from Retama raetam nodules.</title>
        <authorList>
            <person name="Bengaied R."/>
            <person name="Sbissi I."/>
            <person name="Huber K."/>
            <person name="Ghodbane F."/>
            <person name="Nouioui I."/>
            <person name="Tarhouni M."/>
            <person name="Gtari M."/>
        </authorList>
    </citation>
    <scope>NUCLEOTIDE SEQUENCE [LARGE SCALE GENOMIC DNA]</scope>
    <source>
        <strain evidence="1 2">IRAMC:0171</strain>
    </source>
</reference>
<accession>A0ABS9QPF0</accession>
<sequence>MAGRAGHNIGGMFVRMVVALLLVCFSIAAQIDIAAAAKPAKKKQEPAMRFLVVRSAPKACEPTCPEWISAEGTITGATPKLFKRVLASLGGRRLPVIITSPGGDVSAAMEIGELIRSNKLDVAVGRTELAQCGKSGAACTSEKERGSLHLGAVTTLGGYCASACPLILAGGVNRFAGPSAMIGVHQVTTTSRQMQIEYRITYRIVRGKKRIISKKEVGRRILRGETYYKMRPELEGRISTYLSGKGIGRQFLDIMRETSASDLRLLPQSDMQDMQLLTGSGSAELLVADGLCRQVPAAANCRVVTWSDVKRLAGKAK</sequence>
<gene>
    <name evidence="1" type="ORF">L4923_30300</name>
</gene>
<evidence type="ECO:0000313" key="1">
    <source>
        <dbReference type="EMBL" id="MCG7509332.1"/>
    </source>
</evidence>
<keyword evidence="2" id="KW-1185">Reference proteome</keyword>
<dbReference type="EMBL" id="JAKREW010000089">
    <property type="protein sequence ID" value="MCG7509332.1"/>
    <property type="molecule type" value="Genomic_DNA"/>
</dbReference>
<protein>
    <recommendedName>
        <fullName evidence="3">Periplasmic protein-like protein</fullName>
    </recommendedName>
</protein>
<evidence type="ECO:0000313" key="2">
    <source>
        <dbReference type="Proteomes" id="UP001201701"/>
    </source>
</evidence>